<gene>
    <name evidence="2" type="ORF">PPAR1163_LOCUS15124</name>
</gene>
<reference evidence="2" key="1">
    <citation type="submission" date="2021-01" db="EMBL/GenBank/DDBJ databases">
        <authorList>
            <person name="Corre E."/>
            <person name="Pelletier E."/>
            <person name="Niang G."/>
            <person name="Scheremetjew M."/>
            <person name="Finn R."/>
            <person name="Kale V."/>
            <person name="Holt S."/>
            <person name="Cochrane G."/>
            <person name="Meng A."/>
            <person name="Brown T."/>
            <person name="Cohen L."/>
        </authorList>
    </citation>
    <scope>NUCLEOTIDE SEQUENCE</scope>
    <source>
        <strain evidence="2">CCMP2877</strain>
    </source>
</reference>
<protein>
    <submittedName>
        <fullName evidence="2">Uncharacterized protein</fullName>
    </submittedName>
</protein>
<dbReference type="AlphaFoldDB" id="A0A7S1U6C2"/>
<organism evidence="2">
    <name type="scientific">Phaeomonas parva</name>
    <dbReference type="NCBI Taxonomy" id="124430"/>
    <lineage>
        <taxon>Eukaryota</taxon>
        <taxon>Sar</taxon>
        <taxon>Stramenopiles</taxon>
        <taxon>Ochrophyta</taxon>
        <taxon>Pinguiophyceae</taxon>
        <taxon>Pinguiochrysidales</taxon>
        <taxon>Pinguiochrysidaceae</taxon>
        <taxon>Phaeomonas</taxon>
    </lineage>
</organism>
<sequence length="317" mass="36537">MPLKAPEKIKTHHISDDAQDAIERMKGIFAPYIFTKSLIEWMREMRGTKPRGMAFGCYALARLRRRTLWGRRYQRTQAHILRPALHAELMRVLHAPGRAPPLPDFADACDALLEWHKAGAHVDRYSWMHWRKEINDMHDLMAKLERALVEQQRVVIQLKKPGRTHVSSDIITGAAQLYEAAFIMDYLEQTIARHRGKACAKVLALDEEEALMMERAAVFLQHKCSILLAKRIVMERRAASFAGELKYQRTKHLQREAELQALVQQNREKGLAWRRRKEEERKARIRAERDAAPAWARGIDRGPSPAPPLTAGPEDPT</sequence>
<proteinExistence type="predicted"/>
<feature type="compositionally biased region" description="Basic and acidic residues" evidence="1">
    <location>
        <begin position="273"/>
        <end position="291"/>
    </location>
</feature>
<evidence type="ECO:0000256" key="1">
    <source>
        <dbReference type="SAM" id="MobiDB-lite"/>
    </source>
</evidence>
<accession>A0A7S1U6C2</accession>
<dbReference type="EMBL" id="HBGJ01023601">
    <property type="protein sequence ID" value="CAD9256753.1"/>
    <property type="molecule type" value="Transcribed_RNA"/>
</dbReference>
<feature type="region of interest" description="Disordered" evidence="1">
    <location>
        <begin position="273"/>
        <end position="317"/>
    </location>
</feature>
<name>A0A7S1U6C2_9STRA</name>
<evidence type="ECO:0000313" key="2">
    <source>
        <dbReference type="EMBL" id="CAD9256753.1"/>
    </source>
</evidence>